<reference evidence="1" key="1">
    <citation type="submission" date="2020-02" db="EMBL/GenBank/DDBJ databases">
        <authorList>
            <person name="Meier V. D."/>
        </authorList>
    </citation>
    <scope>NUCLEOTIDE SEQUENCE</scope>
    <source>
        <strain evidence="1">AVDCRST_MAG84</strain>
    </source>
</reference>
<sequence>MREGEKSWNPNENIDSHPPLAWLKWPGRVYEIVSFRHRLFVKPAPTISQILQKITNHKLLITNY</sequence>
<evidence type="ECO:0000313" key="1">
    <source>
        <dbReference type="EMBL" id="CAA9300835.1"/>
    </source>
</evidence>
<name>A0A6J4KB06_9CYAN</name>
<accession>A0A6J4KB06</accession>
<dbReference type="EMBL" id="CADCTZ010000014">
    <property type="protein sequence ID" value="CAA9300835.1"/>
    <property type="molecule type" value="Genomic_DNA"/>
</dbReference>
<dbReference type="AlphaFoldDB" id="A0A6J4KB06"/>
<proteinExistence type="predicted"/>
<gene>
    <name evidence="1" type="ORF">AVDCRST_MAG84-87</name>
</gene>
<organism evidence="1">
    <name type="scientific">uncultured Microcoleus sp</name>
    <dbReference type="NCBI Taxonomy" id="259945"/>
    <lineage>
        <taxon>Bacteria</taxon>
        <taxon>Bacillati</taxon>
        <taxon>Cyanobacteriota</taxon>
        <taxon>Cyanophyceae</taxon>
        <taxon>Oscillatoriophycideae</taxon>
        <taxon>Oscillatoriales</taxon>
        <taxon>Microcoleaceae</taxon>
        <taxon>Microcoleus</taxon>
        <taxon>environmental samples</taxon>
    </lineage>
</organism>
<protein>
    <submittedName>
        <fullName evidence="1">Uncharacterized protein</fullName>
    </submittedName>
</protein>